<accession>A0A0C3N9D0</accession>
<dbReference type="EMBL" id="KN832025">
    <property type="protein sequence ID" value="KIN97684.1"/>
    <property type="molecule type" value="Genomic_DNA"/>
</dbReference>
<dbReference type="InParanoid" id="A0A0C3N9D0"/>
<dbReference type="Proteomes" id="UP000054217">
    <property type="component" value="Unassembled WGS sequence"/>
</dbReference>
<dbReference type="Pfam" id="PF24626">
    <property type="entry name" value="SH3_Tf2-1"/>
    <property type="match status" value="1"/>
</dbReference>
<evidence type="ECO:0000259" key="1">
    <source>
        <dbReference type="Pfam" id="PF24626"/>
    </source>
</evidence>
<keyword evidence="3" id="KW-1185">Reference proteome</keyword>
<proteinExistence type="predicted"/>
<dbReference type="HOGENOM" id="CLU_000384_27_0_1"/>
<dbReference type="AlphaFoldDB" id="A0A0C3N9D0"/>
<evidence type="ECO:0000313" key="3">
    <source>
        <dbReference type="Proteomes" id="UP000054217"/>
    </source>
</evidence>
<protein>
    <recommendedName>
        <fullName evidence="1">Tf2-1-like SH3-like domain-containing protein</fullName>
    </recommendedName>
</protein>
<reference evidence="2 3" key="1">
    <citation type="submission" date="2014-04" db="EMBL/GenBank/DDBJ databases">
        <authorList>
            <consortium name="DOE Joint Genome Institute"/>
            <person name="Kuo A."/>
            <person name="Kohler A."/>
            <person name="Costa M.D."/>
            <person name="Nagy L.G."/>
            <person name="Floudas D."/>
            <person name="Copeland A."/>
            <person name="Barry K.W."/>
            <person name="Cichocki N."/>
            <person name="Veneault-Fourrey C."/>
            <person name="LaButti K."/>
            <person name="Lindquist E.A."/>
            <person name="Lipzen A."/>
            <person name="Lundell T."/>
            <person name="Morin E."/>
            <person name="Murat C."/>
            <person name="Sun H."/>
            <person name="Tunlid A."/>
            <person name="Henrissat B."/>
            <person name="Grigoriev I.V."/>
            <person name="Hibbett D.S."/>
            <person name="Martin F."/>
            <person name="Nordberg H.P."/>
            <person name="Cantor M.N."/>
            <person name="Hua S.X."/>
        </authorList>
    </citation>
    <scope>NUCLEOTIDE SEQUENCE [LARGE SCALE GENOMIC DNA]</scope>
    <source>
        <strain evidence="2 3">Marx 270</strain>
    </source>
</reference>
<evidence type="ECO:0000313" key="2">
    <source>
        <dbReference type="EMBL" id="KIN97684.1"/>
    </source>
</evidence>
<organism evidence="2 3">
    <name type="scientific">Pisolithus tinctorius Marx 270</name>
    <dbReference type="NCBI Taxonomy" id="870435"/>
    <lineage>
        <taxon>Eukaryota</taxon>
        <taxon>Fungi</taxon>
        <taxon>Dikarya</taxon>
        <taxon>Basidiomycota</taxon>
        <taxon>Agaricomycotina</taxon>
        <taxon>Agaricomycetes</taxon>
        <taxon>Agaricomycetidae</taxon>
        <taxon>Boletales</taxon>
        <taxon>Sclerodermatineae</taxon>
        <taxon>Pisolithaceae</taxon>
        <taxon>Pisolithus</taxon>
    </lineage>
</organism>
<dbReference type="OrthoDB" id="2690418at2759"/>
<reference evidence="3" key="2">
    <citation type="submission" date="2015-01" db="EMBL/GenBank/DDBJ databases">
        <title>Evolutionary Origins and Diversification of the Mycorrhizal Mutualists.</title>
        <authorList>
            <consortium name="DOE Joint Genome Institute"/>
            <consortium name="Mycorrhizal Genomics Consortium"/>
            <person name="Kohler A."/>
            <person name="Kuo A."/>
            <person name="Nagy L.G."/>
            <person name="Floudas D."/>
            <person name="Copeland A."/>
            <person name="Barry K.W."/>
            <person name="Cichocki N."/>
            <person name="Veneault-Fourrey C."/>
            <person name="LaButti K."/>
            <person name="Lindquist E.A."/>
            <person name="Lipzen A."/>
            <person name="Lundell T."/>
            <person name="Morin E."/>
            <person name="Murat C."/>
            <person name="Riley R."/>
            <person name="Ohm R."/>
            <person name="Sun H."/>
            <person name="Tunlid A."/>
            <person name="Henrissat B."/>
            <person name="Grigoriev I.V."/>
            <person name="Hibbett D.S."/>
            <person name="Martin F."/>
        </authorList>
    </citation>
    <scope>NUCLEOTIDE SEQUENCE [LARGE SCALE GENOMIC DNA]</scope>
    <source>
        <strain evidence="3">Marx 270</strain>
    </source>
</reference>
<gene>
    <name evidence="2" type="ORF">M404DRAFT_159837</name>
</gene>
<sequence>MGIKPMTSKVEAAEEVAKSWFQVFQDIKANLTKAHSWQKQQVDRGHLTAPSYSSCKLSKKWIRPYEVLEVLPNALKLKLLHNMRIHLVVNVSWVKPYLSALDGQCQVQAYSNQLQCLTRSREGFGSKSDTEEQNSD</sequence>
<feature type="domain" description="Tf2-1-like SH3-like" evidence="1">
    <location>
        <begin position="53"/>
        <end position="97"/>
    </location>
</feature>
<name>A0A0C3N9D0_PISTI</name>
<dbReference type="InterPro" id="IPR056924">
    <property type="entry name" value="SH3_Tf2-1"/>
</dbReference>